<dbReference type="InterPro" id="IPR011990">
    <property type="entry name" value="TPR-like_helical_dom_sf"/>
</dbReference>
<evidence type="ECO:0000256" key="3">
    <source>
        <dbReference type="PROSITE-ProRule" id="PRU00339"/>
    </source>
</evidence>
<dbReference type="AlphaFoldDB" id="A0A6I4T0G8"/>
<accession>A0A6I4T0G8</accession>
<name>A0A6I4T0G8_9SPHN</name>
<dbReference type="PROSITE" id="PS50005">
    <property type="entry name" value="TPR"/>
    <property type="match status" value="1"/>
</dbReference>
<evidence type="ECO:0000313" key="4">
    <source>
        <dbReference type="EMBL" id="MXO64428.1"/>
    </source>
</evidence>
<dbReference type="Pfam" id="PF13432">
    <property type="entry name" value="TPR_16"/>
    <property type="match status" value="2"/>
</dbReference>
<dbReference type="InterPro" id="IPR019734">
    <property type="entry name" value="TPR_rpt"/>
</dbReference>
<dbReference type="Pfam" id="PF13174">
    <property type="entry name" value="TPR_6"/>
    <property type="match status" value="1"/>
</dbReference>
<keyword evidence="5" id="KW-1185">Reference proteome</keyword>
<keyword evidence="1" id="KW-0677">Repeat</keyword>
<dbReference type="SUPFAM" id="SSF48452">
    <property type="entry name" value="TPR-like"/>
    <property type="match status" value="3"/>
</dbReference>
<comment type="caution">
    <text evidence="4">The sequence shown here is derived from an EMBL/GenBank/DDBJ whole genome shotgun (WGS) entry which is preliminary data.</text>
</comment>
<dbReference type="PROSITE" id="PS51257">
    <property type="entry name" value="PROKAR_LIPOPROTEIN"/>
    <property type="match status" value="1"/>
</dbReference>
<feature type="repeat" description="TPR" evidence="3">
    <location>
        <begin position="427"/>
        <end position="460"/>
    </location>
</feature>
<dbReference type="PANTHER" id="PTHR45586">
    <property type="entry name" value="TPR REPEAT-CONTAINING PROTEIN PA4667"/>
    <property type="match status" value="1"/>
</dbReference>
<gene>
    <name evidence="4" type="ORF">GRI91_01470</name>
</gene>
<evidence type="ECO:0000256" key="1">
    <source>
        <dbReference type="ARBA" id="ARBA00022737"/>
    </source>
</evidence>
<keyword evidence="2 3" id="KW-0802">TPR repeat</keyword>
<reference evidence="4 5" key="1">
    <citation type="submission" date="2019-12" db="EMBL/GenBank/DDBJ databases">
        <title>Genomic-based taxomic classification of the family Erythrobacteraceae.</title>
        <authorList>
            <person name="Xu L."/>
        </authorList>
    </citation>
    <scope>NUCLEOTIDE SEQUENCE [LARGE SCALE GENOMIC DNA]</scope>
    <source>
        <strain evidence="4 5">LMG 29518</strain>
    </source>
</reference>
<dbReference type="Pfam" id="PF14559">
    <property type="entry name" value="TPR_19"/>
    <property type="match status" value="1"/>
</dbReference>
<dbReference type="Gene3D" id="1.25.40.10">
    <property type="entry name" value="Tetratricopeptide repeat domain"/>
    <property type="match status" value="4"/>
</dbReference>
<dbReference type="PANTHER" id="PTHR45586:SF1">
    <property type="entry name" value="LIPOPOLYSACCHARIDE ASSEMBLY PROTEIN B"/>
    <property type="match status" value="1"/>
</dbReference>
<sequence>MRNLQSSFVMGLFFSILCSCSAGTEQLYEQTRQELSQKEYDKAEDLLLEWLQAEPRNADALTLLARAQLGLGRGVSAIATLDRLAATGNLPPDYRILRGDAELLRKRYDAAMREVQGLPSSEAWRVRALAAIGLQRGSDAENAFHEGLVASGAKAPLRGEYALFLLDRGDIAKAEEQVREAVREDPNALAPMLASAQISITKGDLAAALATYRKARKIYPDSRSVLIGLAEALADLDQYQAMTPLIDELYALAPTDIAVVYLEARVLAGQGDWTVVRDLLQTREDELTDMPEAVLLYARALLELGQDEQALARLSPLIRKWPKLTGARRTLAEAQISTGEVATAIATLQPAMRGSPSPEILQVMAKAQQELGNSAEAATYRQRAQRAALDRAAKDRSLGEAALTRDAWMVAESAFNRVIKSQGRHDAEVLSKLAYAQGRLGKFQDALRNAEAAFELAPQNPAVMDTLGWLLFRTGKDRPRGFALLENAVRLAPDDELIAQHWQRARSSAEQTALTKK</sequence>
<dbReference type="Proteomes" id="UP000438476">
    <property type="component" value="Unassembled WGS sequence"/>
</dbReference>
<proteinExistence type="predicted"/>
<evidence type="ECO:0000256" key="2">
    <source>
        <dbReference type="ARBA" id="ARBA00022803"/>
    </source>
</evidence>
<organism evidence="4 5">
    <name type="scientific">Altericroceibacterium endophyticum</name>
    <dbReference type="NCBI Taxonomy" id="1808508"/>
    <lineage>
        <taxon>Bacteria</taxon>
        <taxon>Pseudomonadati</taxon>
        <taxon>Pseudomonadota</taxon>
        <taxon>Alphaproteobacteria</taxon>
        <taxon>Sphingomonadales</taxon>
        <taxon>Erythrobacteraceae</taxon>
        <taxon>Altericroceibacterium</taxon>
    </lineage>
</organism>
<dbReference type="InterPro" id="IPR051012">
    <property type="entry name" value="CellSynth/LPSAsmb/PSIAsmb"/>
</dbReference>
<protein>
    <submittedName>
        <fullName evidence="4">Tetratricopeptide repeat protein</fullName>
    </submittedName>
</protein>
<dbReference type="SMART" id="SM00028">
    <property type="entry name" value="TPR"/>
    <property type="match status" value="7"/>
</dbReference>
<dbReference type="EMBL" id="WTYT01000001">
    <property type="protein sequence ID" value="MXO64428.1"/>
    <property type="molecule type" value="Genomic_DNA"/>
</dbReference>
<evidence type="ECO:0000313" key="5">
    <source>
        <dbReference type="Proteomes" id="UP000438476"/>
    </source>
</evidence>